<sequence>NDPTITSAKLAAQIPGSVLVDSLEAAADWVKQNAREGDLVITLGCGDIYKASKMMVADNNK</sequence>
<feature type="non-terminal residue" evidence="1">
    <location>
        <position position="1"/>
    </location>
</feature>
<dbReference type="InterPro" id="IPR036615">
    <property type="entry name" value="Mur_ligase_C_dom_sf"/>
</dbReference>
<dbReference type="Gene3D" id="3.90.190.20">
    <property type="entry name" value="Mur ligase, C-terminal domain"/>
    <property type="match status" value="1"/>
</dbReference>
<gene>
    <name evidence="1" type="ORF">OBE_12138</name>
</gene>
<accession>K1SA64</accession>
<dbReference type="SUPFAM" id="SSF53244">
    <property type="entry name" value="MurD-like peptide ligases, peptide-binding domain"/>
    <property type="match status" value="1"/>
</dbReference>
<reference evidence="1" key="1">
    <citation type="journal article" date="2013" name="Environ. Microbiol.">
        <title>Microbiota from the distal guts of lean and obese adolescents exhibit partial functional redundancy besides clear differences in community structure.</title>
        <authorList>
            <person name="Ferrer M."/>
            <person name="Ruiz A."/>
            <person name="Lanza F."/>
            <person name="Haange S.B."/>
            <person name="Oberbach A."/>
            <person name="Till H."/>
            <person name="Bargiela R."/>
            <person name="Campoy C."/>
            <person name="Segura M.T."/>
            <person name="Richter M."/>
            <person name="von Bergen M."/>
            <person name="Seifert J."/>
            <person name="Suarez A."/>
        </authorList>
    </citation>
    <scope>NUCLEOTIDE SEQUENCE</scope>
</reference>
<dbReference type="EMBL" id="AJWZ01008354">
    <property type="protein sequence ID" value="EKC54338.1"/>
    <property type="molecule type" value="Genomic_DNA"/>
</dbReference>
<name>K1SA64_9ZZZZ</name>
<protein>
    <submittedName>
        <fullName evidence="1">UDP-N-acetylmuramate--L-alanine ligase</fullName>
    </submittedName>
</protein>
<evidence type="ECO:0000313" key="1">
    <source>
        <dbReference type="EMBL" id="EKC54338.1"/>
    </source>
</evidence>
<comment type="caution">
    <text evidence="1">The sequence shown here is derived from an EMBL/GenBank/DDBJ whole genome shotgun (WGS) entry which is preliminary data.</text>
</comment>
<keyword evidence="1" id="KW-0436">Ligase</keyword>
<dbReference type="AlphaFoldDB" id="K1SA64"/>
<proteinExistence type="predicted"/>
<organism evidence="1">
    <name type="scientific">human gut metagenome</name>
    <dbReference type="NCBI Taxonomy" id="408170"/>
    <lineage>
        <taxon>unclassified sequences</taxon>
        <taxon>metagenomes</taxon>
        <taxon>organismal metagenomes</taxon>
    </lineage>
</organism>
<dbReference type="GO" id="GO:0016881">
    <property type="term" value="F:acid-amino acid ligase activity"/>
    <property type="evidence" value="ECO:0007669"/>
    <property type="project" value="InterPro"/>
</dbReference>